<comment type="subcellular location">
    <subcellularLocation>
        <location evidence="1">Membrane</location>
    </subcellularLocation>
</comment>
<feature type="transmembrane region" description="Helical" evidence="6">
    <location>
        <begin position="142"/>
        <end position="159"/>
    </location>
</feature>
<evidence type="ECO:0000256" key="4">
    <source>
        <dbReference type="ARBA" id="ARBA00022989"/>
    </source>
</evidence>
<feature type="domain" description="Amino acid transporter transmembrane" evidence="7">
    <location>
        <begin position="27"/>
        <end position="419"/>
    </location>
</feature>
<feature type="transmembrane region" description="Helical" evidence="6">
    <location>
        <begin position="164"/>
        <end position="182"/>
    </location>
</feature>
<accession>A0AAD7U9W3</accession>
<dbReference type="AlphaFoldDB" id="A0AAD7U9W3"/>
<dbReference type="Proteomes" id="UP001230188">
    <property type="component" value="Unassembled WGS sequence"/>
</dbReference>
<feature type="transmembrane region" description="Helical" evidence="6">
    <location>
        <begin position="104"/>
        <end position="122"/>
    </location>
</feature>
<gene>
    <name evidence="8" type="ORF">CTAYLR_006307</name>
</gene>
<feature type="transmembrane region" description="Helical" evidence="6">
    <location>
        <begin position="279"/>
        <end position="301"/>
    </location>
</feature>
<organism evidence="8 9">
    <name type="scientific">Chrysophaeum taylorii</name>
    <dbReference type="NCBI Taxonomy" id="2483200"/>
    <lineage>
        <taxon>Eukaryota</taxon>
        <taxon>Sar</taxon>
        <taxon>Stramenopiles</taxon>
        <taxon>Ochrophyta</taxon>
        <taxon>Pelagophyceae</taxon>
        <taxon>Pelagomonadales</taxon>
        <taxon>Pelagomonadaceae</taxon>
        <taxon>Chrysophaeum</taxon>
    </lineage>
</organism>
<evidence type="ECO:0000256" key="1">
    <source>
        <dbReference type="ARBA" id="ARBA00004370"/>
    </source>
</evidence>
<proteinExistence type="predicted"/>
<feature type="transmembrane region" description="Helical" evidence="6">
    <location>
        <begin position="397"/>
        <end position="421"/>
    </location>
</feature>
<dbReference type="GO" id="GO:0016020">
    <property type="term" value="C:membrane"/>
    <property type="evidence" value="ECO:0007669"/>
    <property type="project" value="UniProtKB-SubCell"/>
</dbReference>
<keyword evidence="2" id="KW-0813">Transport</keyword>
<feature type="transmembrane region" description="Helical" evidence="6">
    <location>
        <begin position="202"/>
        <end position="220"/>
    </location>
</feature>
<evidence type="ECO:0000313" key="8">
    <source>
        <dbReference type="EMBL" id="KAJ8600971.1"/>
    </source>
</evidence>
<evidence type="ECO:0000256" key="5">
    <source>
        <dbReference type="ARBA" id="ARBA00023136"/>
    </source>
</evidence>
<dbReference type="Pfam" id="PF01490">
    <property type="entry name" value="Aa_trans"/>
    <property type="match status" value="1"/>
</dbReference>
<keyword evidence="3 6" id="KW-0812">Transmembrane</keyword>
<evidence type="ECO:0000256" key="6">
    <source>
        <dbReference type="SAM" id="Phobius"/>
    </source>
</evidence>
<dbReference type="PANTHER" id="PTHR48017">
    <property type="entry name" value="OS05G0424000 PROTEIN-RELATED"/>
    <property type="match status" value="1"/>
</dbReference>
<keyword evidence="9" id="KW-1185">Reference proteome</keyword>
<comment type="caution">
    <text evidence="8">The sequence shown here is derived from an EMBL/GenBank/DDBJ whole genome shotgun (WGS) entry which is preliminary data.</text>
</comment>
<sequence length="476" mass="51463">MDDELLVPPENEAAAGGAENGDSRLRRASWPATCLNFMCVTWGAIQLPYAFGQMGWTYGIIGLCLSSISTWVSARMIGEIVLECGAGSYPEVGRAAFGEHGARAIVVLQWLSYFLTGVVQLAYSGATYQQTLPSVPLCEEGWMLASAVLLGPCALVPSFREATILSFGVVLAQALGLGVFFGQIADNGQYKKVCYSQVTTSSALAALSNIAFAYGGHGVLPELAREMSNPKELFKAVDAGYAFMAPSYAATGALGFYAFGNAASSNFSENLRRTPWLEAYLWITSITTVPLLVVGQIVLFLNVELAWGILPTDTWRNSNLRLGAEDRKGIVGLPPVLVRFAFRGCYVVAMYVAARALVGAGLGPLTDIAGALGIAALTYWVPFILHCKVFWSRYSRLGIAFVALNVAFGLVVSVTGCYYAFRDLFRESVTFFNESNCREGADFWGDFLWDHPLDEHSKAYKTVVVDCCQRGHGCGN</sequence>
<name>A0AAD7U9W3_9STRA</name>
<feature type="transmembrane region" description="Helical" evidence="6">
    <location>
        <begin position="55"/>
        <end position="74"/>
    </location>
</feature>
<evidence type="ECO:0000256" key="2">
    <source>
        <dbReference type="ARBA" id="ARBA00022448"/>
    </source>
</evidence>
<dbReference type="InterPro" id="IPR013057">
    <property type="entry name" value="AA_transpt_TM"/>
</dbReference>
<feature type="transmembrane region" description="Helical" evidence="6">
    <location>
        <begin position="241"/>
        <end position="259"/>
    </location>
</feature>
<evidence type="ECO:0000259" key="7">
    <source>
        <dbReference type="Pfam" id="PF01490"/>
    </source>
</evidence>
<keyword evidence="5 6" id="KW-0472">Membrane</keyword>
<feature type="transmembrane region" description="Helical" evidence="6">
    <location>
        <begin position="368"/>
        <end position="385"/>
    </location>
</feature>
<evidence type="ECO:0000256" key="3">
    <source>
        <dbReference type="ARBA" id="ARBA00022692"/>
    </source>
</evidence>
<dbReference type="EMBL" id="JAQMWT010000464">
    <property type="protein sequence ID" value="KAJ8600971.1"/>
    <property type="molecule type" value="Genomic_DNA"/>
</dbReference>
<reference evidence="8" key="1">
    <citation type="submission" date="2023-01" db="EMBL/GenBank/DDBJ databases">
        <title>Metagenome sequencing of chrysophaentin producing Chrysophaeum taylorii.</title>
        <authorList>
            <person name="Davison J."/>
            <person name="Bewley C."/>
        </authorList>
    </citation>
    <scope>NUCLEOTIDE SEQUENCE</scope>
    <source>
        <strain evidence="8">NIES-1699</strain>
    </source>
</reference>
<evidence type="ECO:0000313" key="9">
    <source>
        <dbReference type="Proteomes" id="UP001230188"/>
    </source>
</evidence>
<protein>
    <recommendedName>
        <fullName evidence="7">Amino acid transporter transmembrane domain-containing protein</fullName>
    </recommendedName>
</protein>
<keyword evidence="4 6" id="KW-1133">Transmembrane helix</keyword>
<feature type="transmembrane region" description="Helical" evidence="6">
    <location>
        <begin position="340"/>
        <end position="362"/>
    </location>
</feature>